<dbReference type="AlphaFoldDB" id="A0A1I5DTD0"/>
<dbReference type="PROSITE" id="PS51257">
    <property type="entry name" value="PROKAR_LIPOPROTEIN"/>
    <property type="match status" value="1"/>
</dbReference>
<dbReference type="EMBL" id="FOVW01000003">
    <property type="protein sequence ID" value="SFO02360.1"/>
    <property type="molecule type" value="Genomic_DNA"/>
</dbReference>
<organism evidence="1 2">
    <name type="scientific">Algoriphagus ornithinivorans</name>
    <dbReference type="NCBI Taxonomy" id="226506"/>
    <lineage>
        <taxon>Bacteria</taxon>
        <taxon>Pseudomonadati</taxon>
        <taxon>Bacteroidota</taxon>
        <taxon>Cytophagia</taxon>
        <taxon>Cytophagales</taxon>
        <taxon>Cyclobacteriaceae</taxon>
        <taxon>Algoriphagus</taxon>
    </lineage>
</organism>
<evidence type="ECO:0000313" key="2">
    <source>
        <dbReference type="Proteomes" id="UP000199564"/>
    </source>
</evidence>
<evidence type="ECO:0008006" key="3">
    <source>
        <dbReference type="Google" id="ProtNLM"/>
    </source>
</evidence>
<reference evidence="2" key="1">
    <citation type="submission" date="2016-10" db="EMBL/GenBank/DDBJ databases">
        <authorList>
            <person name="Varghese N."/>
            <person name="Submissions S."/>
        </authorList>
    </citation>
    <scope>NUCLEOTIDE SEQUENCE [LARGE SCALE GENOMIC DNA]</scope>
    <source>
        <strain evidence="2">DSM 15282</strain>
    </source>
</reference>
<protein>
    <recommendedName>
        <fullName evidence="3">6-bladed beta-propeller protein</fullName>
    </recommendedName>
</protein>
<name>A0A1I5DTD0_9BACT</name>
<accession>A0A1I5DTD0</accession>
<proteinExistence type="predicted"/>
<dbReference type="SUPFAM" id="SSF63829">
    <property type="entry name" value="Calcium-dependent phosphotriesterase"/>
    <property type="match status" value="1"/>
</dbReference>
<dbReference type="Pfam" id="PF17170">
    <property type="entry name" value="DUF5128"/>
    <property type="match status" value="1"/>
</dbReference>
<evidence type="ECO:0000313" key="1">
    <source>
        <dbReference type="EMBL" id="SFO02360.1"/>
    </source>
</evidence>
<sequence length="373" mass="43322">MKYTQYLFVITLLFSLFSCDNSSEENIPSIVLDKLTQVDKKNLEIRDIIPLETRSENLMGLDIRARFDRSFFYLMDENSKDAIHFFDKNGNYRGSQGQVGEGPGTLQKLDDFFINPDGNIEVLSGIGDRATVYNISESGELNKVFETNYLASSFTKLPSGEYLFYGSYNLPFTEFRLVKTDSEGKVISSFLENTYKNKLLPMTERNFFRNGKDLHIIESFQPYVYSFQNDTLEKVIQMDFGSYSIPEYFWQEDIMDSFGKLSETGFANIHGVFEDENLMLLSIHIQKPEGVFKDLVFIDKNTDKVKKISTNRNEEMLYHNPIGIEEGQIMFLTYRSVILKELSKTQLDQIYSQIPEMEFDYPVILQTKIQFDE</sequence>
<keyword evidence="2" id="KW-1185">Reference proteome</keyword>
<dbReference type="Proteomes" id="UP000199564">
    <property type="component" value="Unassembled WGS sequence"/>
</dbReference>
<dbReference type="STRING" id="226506.SAMN04488519_103139"/>
<dbReference type="RefSeq" id="WP_091651353.1">
    <property type="nucleotide sequence ID" value="NZ_FOVW01000003.1"/>
</dbReference>
<gene>
    <name evidence="1" type="ORF">SAMN04488519_103139</name>
</gene>